<evidence type="ECO:0000256" key="6">
    <source>
        <dbReference type="ARBA" id="ARBA00023136"/>
    </source>
</evidence>
<gene>
    <name evidence="9" type="ORF">N656DRAFT_704513</name>
</gene>
<reference evidence="9" key="2">
    <citation type="submission" date="2023-05" db="EMBL/GenBank/DDBJ databases">
        <authorList>
            <consortium name="Lawrence Berkeley National Laboratory"/>
            <person name="Steindorff A."/>
            <person name="Hensen N."/>
            <person name="Bonometti L."/>
            <person name="Westerberg I."/>
            <person name="Brannstrom I.O."/>
            <person name="Guillou S."/>
            <person name="Cros-Aarteil S."/>
            <person name="Calhoun S."/>
            <person name="Haridas S."/>
            <person name="Kuo A."/>
            <person name="Mondo S."/>
            <person name="Pangilinan J."/>
            <person name="Riley R."/>
            <person name="Labutti K."/>
            <person name="Andreopoulos B."/>
            <person name="Lipzen A."/>
            <person name="Chen C."/>
            <person name="Yanf M."/>
            <person name="Daum C."/>
            <person name="Ng V."/>
            <person name="Clum A."/>
            <person name="Ohm R."/>
            <person name="Martin F."/>
            <person name="Silar P."/>
            <person name="Natvig D."/>
            <person name="Lalanne C."/>
            <person name="Gautier V."/>
            <person name="Ament-Velasquez S.L."/>
            <person name="Kruys A."/>
            <person name="Hutchinson M.I."/>
            <person name="Powell A.J."/>
            <person name="Barry K."/>
            <person name="Miller A.N."/>
            <person name="Grigoriev I.V."/>
            <person name="Debuchy R."/>
            <person name="Gladieux P."/>
            <person name="Thoren M.H."/>
            <person name="Johannesson H."/>
        </authorList>
    </citation>
    <scope>NUCLEOTIDE SEQUENCE</scope>
    <source>
        <strain evidence="9">CBS 508.74</strain>
    </source>
</reference>
<feature type="transmembrane region" description="Helical" evidence="7">
    <location>
        <begin position="351"/>
        <end position="370"/>
    </location>
</feature>
<dbReference type="GeneID" id="89935311"/>
<reference evidence="9" key="1">
    <citation type="journal article" date="2023" name="Mol. Phylogenet. Evol.">
        <title>Genome-scale phylogeny and comparative genomics of the fungal order Sordariales.</title>
        <authorList>
            <person name="Hensen N."/>
            <person name="Bonometti L."/>
            <person name="Westerberg I."/>
            <person name="Brannstrom I.O."/>
            <person name="Guillou S."/>
            <person name="Cros-Aarteil S."/>
            <person name="Calhoun S."/>
            <person name="Haridas S."/>
            <person name="Kuo A."/>
            <person name="Mondo S."/>
            <person name="Pangilinan J."/>
            <person name="Riley R."/>
            <person name="LaButti K."/>
            <person name="Andreopoulos B."/>
            <person name="Lipzen A."/>
            <person name="Chen C."/>
            <person name="Yan M."/>
            <person name="Daum C."/>
            <person name="Ng V."/>
            <person name="Clum A."/>
            <person name="Steindorff A."/>
            <person name="Ohm R.A."/>
            <person name="Martin F."/>
            <person name="Silar P."/>
            <person name="Natvig D.O."/>
            <person name="Lalanne C."/>
            <person name="Gautier V."/>
            <person name="Ament-Velasquez S.L."/>
            <person name="Kruys A."/>
            <person name="Hutchinson M.I."/>
            <person name="Powell A.J."/>
            <person name="Barry K."/>
            <person name="Miller A.N."/>
            <person name="Grigoriev I.V."/>
            <person name="Debuchy R."/>
            <person name="Gladieux P."/>
            <person name="Hiltunen Thoren M."/>
            <person name="Johannesson H."/>
        </authorList>
    </citation>
    <scope>NUCLEOTIDE SEQUENCE</scope>
    <source>
        <strain evidence="9">CBS 508.74</strain>
    </source>
</reference>
<dbReference type="InterPro" id="IPR050186">
    <property type="entry name" value="TPT_transporter"/>
</dbReference>
<feature type="compositionally biased region" description="Basic and acidic residues" evidence="8">
    <location>
        <begin position="21"/>
        <end position="30"/>
    </location>
</feature>
<dbReference type="PANTHER" id="PTHR11132">
    <property type="entry name" value="SOLUTE CARRIER FAMILY 35"/>
    <property type="match status" value="1"/>
</dbReference>
<keyword evidence="6 7" id="KW-0472">Membrane</keyword>
<dbReference type="RefSeq" id="XP_064672677.1">
    <property type="nucleotide sequence ID" value="XM_064811186.1"/>
</dbReference>
<evidence type="ECO:0000256" key="8">
    <source>
        <dbReference type="SAM" id="MobiDB-lite"/>
    </source>
</evidence>
<dbReference type="AlphaFoldDB" id="A0AAN6TII4"/>
<evidence type="ECO:0000313" key="10">
    <source>
        <dbReference type="Proteomes" id="UP001302812"/>
    </source>
</evidence>
<evidence type="ECO:0000256" key="3">
    <source>
        <dbReference type="ARBA" id="ARBA00011182"/>
    </source>
</evidence>
<feature type="transmembrane region" description="Helical" evidence="7">
    <location>
        <begin position="65"/>
        <end position="85"/>
    </location>
</feature>
<sequence length="418" mass="44771">MGKRRAVSPYSSSPWPPSRVGAEKEHTRAGEDEEKSSLETGNDSRLGLLPENGTEKHQHAFNGSFTSALMWMTVNTLATIGIVFTNKAIFSEPSLKFAQLSFAAFHFCLTYLTLFTVSRPRFALFAPRHIPLRDIFPLSVAMSLNVILPNLSLAFSTVTFYQVARILLTPTVAALNYLLYGATLPRGALLALIPACLGVGMVSYYDSLPPPSSPSSSIITTTPTTTTTTTTTTITAVKTTSPIGIAFALAGILASSLYTVWISAYQRRLKVSSMQLLHNQAPISALLLLYVIPFVDVFPGSATTATTTTSWREAFKLLLLSGRGMLVLLSGVFAALINISQFFIVARAGPVSSTVVGHVKTCAIVALGWLVSGRAVTDRVAAGVLMALAGIIAYSAAMLRESGRVESSKRRQTAAAVR</sequence>
<feature type="transmembrane region" description="Helical" evidence="7">
    <location>
        <begin position="243"/>
        <end position="264"/>
    </location>
</feature>
<feature type="region of interest" description="Disordered" evidence="8">
    <location>
        <begin position="1"/>
        <end position="52"/>
    </location>
</feature>
<proteinExistence type="inferred from homology"/>
<comment type="subcellular location">
    <subcellularLocation>
        <location evidence="7">Golgi apparatus membrane</location>
        <topology evidence="7">Multi-pass membrane protein</topology>
    </subcellularLocation>
    <subcellularLocation>
        <location evidence="7">Cytoplasmic vesicle membrane</location>
        <topology evidence="7">Multi-pass membrane protein</topology>
    </subcellularLocation>
    <subcellularLocation>
        <location evidence="7">Endoplasmic reticulum membrane</location>
        <topology evidence="7">Multi-pass membrane protein</topology>
    </subcellularLocation>
</comment>
<feature type="transmembrane region" description="Helical" evidence="7">
    <location>
        <begin position="97"/>
        <end position="118"/>
    </location>
</feature>
<dbReference type="EMBL" id="MU853335">
    <property type="protein sequence ID" value="KAK4115107.1"/>
    <property type="molecule type" value="Genomic_DNA"/>
</dbReference>
<keyword evidence="7" id="KW-0333">Golgi apparatus</keyword>
<protein>
    <recommendedName>
        <fullName evidence="7">GDP-mannose transporter</fullName>
        <shortName evidence="7">GMT</shortName>
    </recommendedName>
</protein>
<feature type="transmembrane region" description="Helical" evidence="7">
    <location>
        <begin position="315"/>
        <end position="339"/>
    </location>
</feature>
<evidence type="ECO:0000256" key="5">
    <source>
        <dbReference type="ARBA" id="ARBA00022989"/>
    </source>
</evidence>
<keyword evidence="5 7" id="KW-1133">Transmembrane helix</keyword>
<keyword evidence="7" id="KW-0968">Cytoplasmic vesicle</keyword>
<dbReference type="Proteomes" id="UP001302812">
    <property type="component" value="Unassembled WGS sequence"/>
</dbReference>
<comment type="function">
    <text evidence="1 7">Involved in the import of GDP-mannose from the cytoplasm into the Golgi lumen.</text>
</comment>
<feature type="transmembrane region" description="Helical" evidence="7">
    <location>
        <begin position="187"/>
        <end position="205"/>
    </location>
</feature>
<evidence type="ECO:0000313" key="9">
    <source>
        <dbReference type="EMBL" id="KAK4115107.1"/>
    </source>
</evidence>
<name>A0AAN6TII4_9PEZI</name>
<feature type="transmembrane region" description="Helical" evidence="7">
    <location>
        <begin position="382"/>
        <end position="399"/>
    </location>
</feature>
<dbReference type="GO" id="GO:0000139">
    <property type="term" value="C:Golgi membrane"/>
    <property type="evidence" value="ECO:0007669"/>
    <property type="project" value="UniProtKB-SubCell"/>
</dbReference>
<evidence type="ECO:0000256" key="7">
    <source>
        <dbReference type="RuleBase" id="RU367097"/>
    </source>
</evidence>
<accession>A0AAN6TII4</accession>
<comment type="similarity">
    <text evidence="2 7">Belongs to the TPT transporter family. SLC35D subfamily.</text>
</comment>
<keyword evidence="7" id="KW-0256">Endoplasmic reticulum</keyword>
<keyword evidence="10" id="KW-1185">Reference proteome</keyword>
<keyword evidence="7" id="KW-0762">Sugar transport</keyword>
<keyword evidence="4 7" id="KW-0812">Transmembrane</keyword>
<feature type="transmembrane region" description="Helical" evidence="7">
    <location>
        <begin position="130"/>
        <end position="148"/>
    </location>
</feature>
<evidence type="ECO:0000256" key="2">
    <source>
        <dbReference type="ARBA" id="ARBA00010425"/>
    </source>
</evidence>
<comment type="subunit">
    <text evidence="3 7">Homooligomer.</text>
</comment>
<keyword evidence="7" id="KW-0813">Transport</keyword>
<comment type="caution">
    <text evidence="9">The sequence shown here is derived from an EMBL/GenBank/DDBJ whole genome shotgun (WGS) entry which is preliminary data.</text>
</comment>
<evidence type="ECO:0000256" key="4">
    <source>
        <dbReference type="ARBA" id="ARBA00022692"/>
    </source>
</evidence>
<feature type="transmembrane region" description="Helical" evidence="7">
    <location>
        <begin position="160"/>
        <end position="180"/>
    </location>
</feature>
<dbReference type="GO" id="GO:0005789">
    <property type="term" value="C:endoplasmic reticulum membrane"/>
    <property type="evidence" value="ECO:0007669"/>
    <property type="project" value="UniProtKB-SubCell"/>
</dbReference>
<dbReference type="GO" id="GO:0030659">
    <property type="term" value="C:cytoplasmic vesicle membrane"/>
    <property type="evidence" value="ECO:0007669"/>
    <property type="project" value="UniProtKB-SubCell"/>
</dbReference>
<organism evidence="9 10">
    <name type="scientific">Canariomyces notabilis</name>
    <dbReference type="NCBI Taxonomy" id="2074819"/>
    <lineage>
        <taxon>Eukaryota</taxon>
        <taxon>Fungi</taxon>
        <taxon>Dikarya</taxon>
        <taxon>Ascomycota</taxon>
        <taxon>Pezizomycotina</taxon>
        <taxon>Sordariomycetes</taxon>
        <taxon>Sordariomycetidae</taxon>
        <taxon>Sordariales</taxon>
        <taxon>Chaetomiaceae</taxon>
        <taxon>Canariomyces</taxon>
    </lineage>
</organism>
<evidence type="ECO:0000256" key="1">
    <source>
        <dbReference type="ARBA" id="ARBA00003420"/>
    </source>
</evidence>